<evidence type="ECO:0000259" key="7">
    <source>
        <dbReference type="Pfam" id="PF16198"/>
    </source>
</evidence>
<evidence type="ECO:0000256" key="1">
    <source>
        <dbReference type="ARBA" id="ARBA00000385"/>
    </source>
</evidence>
<keyword evidence="4 5" id="KW-0413">Isomerase</keyword>
<feature type="active site" description="Nucleophile" evidence="5">
    <location>
        <position position="48"/>
    </location>
</feature>
<comment type="caution">
    <text evidence="8">The sequence shown here is derived from an EMBL/GenBank/DDBJ whole genome shotgun (WGS) entry which is preliminary data.</text>
</comment>
<reference evidence="9" key="1">
    <citation type="submission" date="2016-04" db="EMBL/GenBank/DDBJ databases">
        <authorList>
            <person name="Chen L."/>
            <person name="Zhuang W."/>
            <person name="Wang G."/>
        </authorList>
    </citation>
    <scope>NUCLEOTIDE SEQUENCE [LARGE SCALE GENOMIC DNA]</scope>
    <source>
        <strain evidence="9">208</strain>
    </source>
</reference>
<keyword evidence="9" id="KW-1185">Reference proteome</keyword>
<sequence>MQQAPKNMFEEGQVLLINKPLEWTSFDVVRKIRNSIKIKKVGHAGTLDPLATGLLILCTGKFTKRINEYMAQEKEYTGTFTFGATTPTYDLESEPTGFKDYSSVTPEQLAAIAQQFTGEQLQVPPMHSAIKKDGVRVYELARKGQTIELEPRKIVIKEFEFTKIELPVVHFRVVCSTGTYIRSLANDVGQAAGCGAYLSSLCRTRIGEFTVEKAMSMEQAQEWIVEMKNEKQRNEQGDTE</sequence>
<dbReference type="GO" id="GO:1990481">
    <property type="term" value="P:mRNA pseudouridine synthesis"/>
    <property type="evidence" value="ECO:0007669"/>
    <property type="project" value="TreeGrafter"/>
</dbReference>
<evidence type="ECO:0000256" key="5">
    <source>
        <dbReference type="HAMAP-Rule" id="MF_01080"/>
    </source>
</evidence>
<dbReference type="Pfam" id="PF01509">
    <property type="entry name" value="TruB_N"/>
    <property type="match status" value="1"/>
</dbReference>
<evidence type="ECO:0000256" key="4">
    <source>
        <dbReference type="ARBA" id="ARBA00023235"/>
    </source>
</evidence>
<evidence type="ECO:0000256" key="3">
    <source>
        <dbReference type="ARBA" id="ARBA00022694"/>
    </source>
</evidence>
<comment type="catalytic activity">
    <reaction evidence="1 5">
        <text>uridine(55) in tRNA = pseudouridine(55) in tRNA</text>
        <dbReference type="Rhea" id="RHEA:42532"/>
        <dbReference type="Rhea" id="RHEA-COMP:10101"/>
        <dbReference type="Rhea" id="RHEA-COMP:10102"/>
        <dbReference type="ChEBI" id="CHEBI:65314"/>
        <dbReference type="ChEBI" id="CHEBI:65315"/>
        <dbReference type="EC" id="5.4.99.25"/>
    </reaction>
</comment>
<dbReference type="Gene3D" id="3.30.2350.10">
    <property type="entry name" value="Pseudouridine synthase"/>
    <property type="match status" value="1"/>
</dbReference>
<feature type="domain" description="Pseudouridine synthase II N-terminal" evidence="6">
    <location>
        <begin position="33"/>
        <end position="181"/>
    </location>
</feature>
<dbReference type="InterPro" id="IPR014780">
    <property type="entry name" value="tRNA_psdUridine_synth_TruB"/>
</dbReference>
<comment type="similarity">
    <text evidence="2 5">Belongs to the pseudouridine synthase TruB family. Type 1 subfamily.</text>
</comment>
<dbReference type="HAMAP" id="MF_01080">
    <property type="entry name" value="TruB_bact"/>
    <property type="match status" value="1"/>
</dbReference>
<proteinExistence type="inferred from homology"/>
<name>A0A1V9G244_9BACT</name>
<dbReference type="SUPFAM" id="SSF55120">
    <property type="entry name" value="Pseudouridine synthase"/>
    <property type="match status" value="1"/>
</dbReference>
<comment type="function">
    <text evidence="5">Responsible for synthesis of pseudouridine from uracil-55 in the psi GC loop of transfer RNAs.</text>
</comment>
<dbReference type="InterPro" id="IPR020103">
    <property type="entry name" value="PsdUridine_synth_cat_dom_sf"/>
</dbReference>
<dbReference type="InterPro" id="IPR002501">
    <property type="entry name" value="PsdUridine_synth_N"/>
</dbReference>
<dbReference type="GO" id="GO:0160148">
    <property type="term" value="F:tRNA pseudouridine(55) synthase activity"/>
    <property type="evidence" value="ECO:0007669"/>
    <property type="project" value="UniProtKB-EC"/>
</dbReference>
<dbReference type="NCBIfam" id="TIGR00431">
    <property type="entry name" value="TruB"/>
    <property type="match status" value="1"/>
</dbReference>
<dbReference type="PANTHER" id="PTHR13767:SF2">
    <property type="entry name" value="PSEUDOURIDYLATE SYNTHASE TRUB1"/>
    <property type="match status" value="1"/>
</dbReference>
<dbReference type="InterPro" id="IPR032819">
    <property type="entry name" value="TruB_C"/>
</dbReference>
<dbReference type="STRING" id="550983.A4R26_16090"/>
<organism evidence="8 9">
    <name type="scientific">Niastella populi</name>
    <dbReference type="NCBI Taxonomy" id="550983"/>
    <lineage>
        <taxon>Bacteria</taxon>
        <taxon>Pseudomonadati</taxon>
        <taxon>Bacteroidota</taxon>
        <taxon>Chitinophagia</taxon>
        <taxon>Chitinophagales</taxon>
        <taxon>Chitinophagaceae</taxon>
        <taxon>Niastella</taxon>
    </lineage>
</organism>
<dbReference type="GO" id="GO:0003723">
    <property type="term" value="F:RNA binding"/>
    <property type="evidence" value="ECO:0007669"/>
    <property type="project" value="InterPro"/>
</dbReference>
<dbReference type="AlphaFoldDB" id="A0A1V9G244"/>
<dbReference type="OrthoDB" id="9802309at2"/>
<evidence type="ECO:0000313" key="8">
    <source>
        <dbReference type="EMBL" id="OQP64568.1"/>
    </source>
</evidence>
<gene>
    <name evidence="5" type="primary">truB</name>
    <name evidence="8" type="ORF">A4R26_16090</name>
</gene>
<dbReference type="EMBL" id="LWBP01000089">
    <property type="protein sequence ID" value="OQP64568.1"/>
    <property type="molecule type" value="Genomic_DNA"/>
</dbReference>
<evidence type="ECO:0000313" key="9">
    <source>
        <dbReference type="Proteomes" id="UP000192276"/>
    </source>
</evidence>
<accession>A0A1V9G244</accession>
<protein>
    <recommendedName>
        <fullName evidence="5">tRNA pseudouridine synthase B</fullName>
        <ecNumber evidence="5">5.4.99.25</ecNumber>
    </recommendedName>
    <alternativeName>
        <fullName evidence="5">tRNA pseudouridine(55) synthase</fullName>
        <shortName evidence="5">Psi55 synthase</shortName>
    </alternativeName>
    <alternativeName>
        <fullName evidence="5">tRNA pseudouridylate synthase</fullName>
    </alternativeName>
    <alternativeName>
        <fullName evidence="5">tRNA-uridine isomerase</fullName>
    </alternativeName>
</protein>
<dbReference type="Proteomes" id="UP000192276">
    <property type="component" value="Unassembled WGS sequence"/>
</dbReference>
<evidence type="ECO:0000259" key="6">
    <source>
        <dbReference type="Pfam" id="PF01509"/>
    </source>
</evidence>
<keyword evidence="3 5" id="KW-0819">tRNA processing</keyword>
<dbReference type="Pfam" id="PF16198">
    <property type="entry name" value="TruB_C_2"/>
    <property type="match status" value="1"/>
</dbReference>
<dbReference type="CDD" id="cd02573">
    <property type="entry name" value="PseudoU_synth_EcTruB"/>
    <property type="match status" value="1"/>
</dbReference>
<evidence type="ECO:0000256" key="2">
    <source>
        <dbReference type="ARBA" id="ARBA00005642"/>
    </source>
</evidence>
<dbReference type="GO" id="GO:0031119">
    <property type="term" value="P:tRNA pseudouridine synthesis"/>
    <property type="evidence" value="ECO:0007669"/>
    <property type="project" value="UniProtKB-UniRule"/>
</dbReference>
<dbReference type="PANTHER" id="PTHR13767">
    <property type="entry name" value="TRNA-PSEUDOURIDINE SYNTHASE"/>
    <property type="match status" value="1"/>
</dbReference>
<feature type="domain" description="tRNA pseudouridylate synthase B C-terminal" evidence="7">
    <location>
        <begin position="182"/>
        <end position="230"/>
    </location>
</feature>
<dbReference type="EC" id="5.4.99.25" evidence="5"/>